<keyword evidence="6" id="KW-0238">DNA-binding</keyword>
<dbReference type="InterPro" id="IPR008824">
    <property type="entry name" value="RuvB-like_N"/>
</dbReference>
<dbReference type="CDD" id="cd00009">
    <property type="entry name" value="AAA"/>
    <property type="match status" value="1"/>
</dbReference>
<dbReference type="InterPro" id="IPR041445">
    <property type="entry name" value="AAA_lid_4"/>
</dbReference>
<dbReference type="PANTHER" id="PTHR42848:SF1">
    <property type="entry name" value="HOLLIDAY JUNCTION BRANCH MIGRATION COMPLEX SUBUNIT RUVB"/>
    <property type="match status" value="1"/>
</dbReference>
<dbReference type="SMART" id="SM00382">
    <property type="entry name" value="AAA"/>
    <property type="match status" value="1"/>
</dbReference>
<evidence type="ECO:0000256" key="5">
    <source>
        <dbReference type="ARBA" id="ARBA00022840"/>
    </source>
</evidence>
<evidence type="ECO:0000259" key="9">
    <source>
        <dbReference type="SMART" id="SM00382"/>
    </source>
</evidence>
<dbReference type="InterPro" id="IPR027417">
    <property type="entry name" value="P-loop_NTPase"/>
</dbReference>
<dbReference type="NCBIfam" id="TIGR00635">
    <property type="entry name" value="ruvB"/>
    <property type="match status" value="1"/>
</dbReference>
<evidence type="ECO:0000256" key="2">
    <source>
        <dbReference type="ARBA" id="ARBA00022741"/>
    </source>
</evidence>
<dbReference type="AlphaFoldDB" id="A0A1F5NDW2"/>
<dbReference type="Proteomes" id="UP000176547">
    <property type="component" value="Unassembled WGS sequence"/>
</dbReference>
<dbReference type="GO" id="GO:0005524">
    <property type="term" value="F:ATP binding"/>
    <property type="evidence" value="ECO:0007669"/>
    <property type="project" value="UniProtKB-KW"/>
</dbReference>
<evidence type="ECO:0000256" key="3">
    <source>
        <dbReference type="ARBA" id="ARBA00022763"/>
    </source>
</evidence>
<keyword evidence="10" id="KW-0347">Helicase</keyword>
<dbReference type="Gene3D" id="3.40.50.300">
    <property type="entry name" value="P-loop containing nucleotide triphosphate hydrolases"/>
    <property type="match status" value="1"/>
</dbReference>
<feature type="domain" description="AAA+ ATPase" evidence="9">
    <location>
        <begin position="23"/>
        <end position="154"/>
    </location>
</feature>
<dbReference type="HAMAP" id="MF_00016">
    <property type="entry name" value="DNA_HJ_migration_RuvB"/>
    <property type="match status" value="1"/>
</dbReference>
<name>A0A1F5NDW2_9BACT</name>
<dbReference type="EMBL" id="MFEG01000027">
    <property type="protein sequence ID" value="OGE75640.1"/>
    <property type="molecule type" value="Genomic_DNA"/>
</dbReference>
<evidence type="ECO:0000256" key="6">
    <source>
        <dbReference type="ARBA" id="ARBA00023125"/>
    </source>
</evidence>
<evidence type="ECO:0000256" key="7">
    <source>
        <dbReference type="ARBA" id="ARBA00023172"/>
    </source>
</evidence>
<dbReference type="GO" id="GO:0006281">
    <property type="term" value="P:DNA repair"/>
    <property type="evidence" value="ECO:0007669"/>
    <property type="project" value="UniProtKB-KW"/>
</dbReference>
<dbReference type="GO" id="GO:0016787">
    <property type="term" value="F:hydrolase activity"/>
    <property type="evidence" value="ECO:0007669"/>
    <property type="project" value="UniProtKB-KW"/>
</dbReference>
<dbReference type="GO" id="GO:0009378">
    <property type="term" value="F:four-way junction helicase activity"/>
    <property type="evidence" value="ECO:0007669"/>
    <property type="project" value="InterPro"/>
</dbReference>
<gene>
    <name evidence="10" type="ORF">A3K06_00605</name>
</gene>
<dbReference type="NCBIfam" id="NF000868">
    <property type="entry name" value="PRK00080.1"/>
    <property type="match status" value="1"/>
</dbReference>
<dbReference type="InterPro" id="IPR036388">
    <property type="entry name" value="WH-like_DNA-bd_sf"/>
</dbReference>
<dbReference type="InterPro" id="IPR036390">
    <property type="entry name" value="WH_DNA-bd_sf"/>
</dbReference>
<reference evidence="10 11" key="1">
    <citation type="journal article" date="2016" name="Nat. Commun.">
        <title>Thousands of microbial genomes shed light on interconnected biogeochemical processes in an aquifer system.</title>
        <authorList>
            <person name="Anantharaman K."/>
            <person name="Brown C.T."/>
            <person name="Hug L.A."/>
            <person name="Sharon I."/>
            <person name="Castelle C.J."/>
            <person name="Probst A.J."/>
            <person name="Thomas B.C."/>
            <person name="Singh A."/>
            <person name="Wilkins M.J."/>
            <person name="Karaoz U."/>
            <person name="Brodie E.L."/>
            <person name="Williams K.H."/>
            <person name="Hubbard S.S."/>
            <person name="Banfield J.F."/>
        </authorList>
    </citation>
    <scope>NUCLEOTIDE SEQUENCE [LARGE SCALE GENOMIC DNA]</scope>
</reference>
<evidence type="ECO:0000256" key="4">
    <source>
        <dbReference type="ARBA" id="ARBA00022801"/>
    </source>
</evidence>
<dbReference type="InterPro" id="IPR004605">
    <property type="entry name" value="DNA_helicase_Holl-junc_RuvB"/>
</dbReference>
<keyword evidence="4" id="KW-0378">Hydrolase</keyword>
<keyword evidence="3" id="KW-0227">DNA damage</keyword>
<organism evidence="10 11">
    <name type="scientific">Candidatus Doudnabacteria bacterium RIFCSPHIGHO2_01_52_17</name>
    <dbReference type="NCBI Taxonomy" id="1817820"/>
    <lineage>
        <taxon>Bacteria</taxon>
        <taxon>Candidatus Doudnaibacteriota</taxon>
    </lineage>
</organism>
<dbReference type="GO" id="GO:0006310">
    <property type="term" value="P:DNA recombination"/>
    <property type="evidence" value="ECO:0007669"/>
    <property type="project" value="UniProtKB-KW"/>
</dbReference>
<evidence type="ECO:0000313" key="10">
    <source>
        <dbReference type="EMBL" id="OGE75640.1"/>
    </source>
</evidence>
<accession>A0A1F5NDW2</accession>
<dbReference type="Pfam" id="PF05496">
    <property type="entry name" value="RuvB_N"/>
    <property type="match status" value="1"/>
</dbReference>
<dbReference type="Gene3D" id="1.10.8.60">
    <property type="match status" value="1"/>
</dbReference>
<evidence type="ECO:0000313" key="11">
    <source>
        <dbReference type="Proteomes" id="UP000176547"/>
    </source>
</evidence>
<dbReference type="Pfam" id="PF17864">
    <property type="entry name" value="AAA_lid_4"/>
    <property type="match status" value="1"/>
</dbReference>
<proteinExistence type="inferred from homology"/>
<keyword evidence="5" id="KW-0067">ATP-binding</keyword>
<dbReference type="GO" id="GO:0003677">
    <property type="term" value="F:DNA binding"/>
    <property type="evidence" value="ECO:0007669"/>
    <property type="project" value="UniProtKB-KW"/>
</dbReference>
<dbReference type="InterPro" id="IPR008823">
    <property type="entry name" value="RuvB_wg_C"/>
</dbReference>
<evidence type="ECO:0000256" key="8">
    <source>
        <dbReference type="ARBA" id="ARBA00023204"/>
    </source>
</evidence>
<protein>
    <submittedName>
        <fullName evidence="10">Holliday junction DNA helicase RuvB</fullName>
    </submittedName>
</protein>
<dbReference type="PANTHER" id="PTHR42848">
    <property type="match status" value="1"/>
</dbReference>
<evidence type="ECO:0000256" key="1">
    <source>
        <dbReference type="ARBA" id="ARBA00022490"/>
    </source>
</evidence>
<dbReference type="Gene3D" id="1.10.10.10">
    <property type="entry name" value="Winged helix-like DNA-binding domain superfamily/Winged helix DNA-binding domain"/>
    <property type="match status" value="1"/>
</dbReference>
<dbReference type="InterPro" id="IPR003593">
    <property type="entry name" value="AAA+_ATPase"/>
</dbReference>
<comment type="caution">
    <text evidence="10">The sequence shown here is derived from an EMBL/GenBank/DDBJ whole genome shotgun (WGS) entry which is preliminary data.</text>
</comment>
<feature type="non-terminal residue" evidence="10">
    <location>
        <position position="1"/>
    </location>
</feature>
<keyword evidence="1" id="KW-0963">Cytoplasm</keyword>
<dbReference type="Pfam" id="PF05491">
    <property type="entry name" value="WHD_RuvB"/>
    <property type="match status" value="1"/>
</dbReference>
<dbReference type="SUPFAM" id="SSF52540">
    <property type="entry name" value="P-loop containing nucleoside triphosphate hydrolases"/>
    <property type="match status" value="1"/>
</dbReference>
<keyword evidence="2" id="KW-0547">Nucleotide-binding</keyword>
<keyword evidence="8" id="KW-0234">DNA repair</keyword>
<dbReference type="SUPFAM" id="SSF46785">
    <property type="entry name" value="Winged helix' DNA-binding domain"/>
    <property type="match status" value="1"/>
</dbReference>
<keyword evidence="7" id="KW-0233">DNA recombination</keyword>
<sequence>IGQEKIKEHLRIFLGAAKKRKEPLEHVLVYGAPGLGKTTLAHVLANEMGVPIKVTSGPAIERAGDLASLLTNLQDHEVLFIDEVHRLPRVVEEILYPAMEDFRFDIILGKGPGARSVRLDLPRFTIIGATTRLGMMSAPLRDRFGVTLRLDYYEGEEIERIVTRSAKLLGIPIESEAIREVAHRARYTPRVANRILRRVRDFAQVRSDGKITVPLAKQALDLLEVDKLGLDRNDRRFLLALIEKFRGGPVGINSLAAATNEEEDTIEDIYEPYLMRLGLLTRTPKGRTATAQAYEHLGLKAPQEPRSNPLL</sequence>